<organism evidence="1 2">
    <name type="scientific">Flavobacterium agricola</name>
    <dbReference type="NCBI Taxonomy" id="2870839"/>
    <lineage>
        <taxon>Bacteria</taxon>
        <taxon>Pseudomonadati</taxon>
        <taxon>Bacteroidota</taxon>
        <taxon>Flavobacteriia</taxon>
        <taxon>Flavobacteriales</taxon>
        <taxon>Flavobacteriaceae</taxon>
        <taxon>Flavobacterium</taxon>
    </lineage>
</organism>
<dbReference type="Proteomes" id="UP001163328">
    <property type="component" value="Chromosome"/>
</dbReference>
<name>A0ABY6LZY6_9FLAO</name>
<protein>
    <recommendedName>
        <fullName evidence="3">Sigma-70-like protein</fullName>
    </recommendedName>
</protein>
<accession>A0ABY6LZY6</accession>
<proteinExistence type="predicted"/>
<evidence type="ECO:0000313" key="2">
    <source>
        <dbReference type="Proteomes" id="UP001163328"/>
    </source>
</evidence>
<gene>
    <name evidence="1" type="ORF">K5I29_02275</name>
</gene>
<reference evidence="1" key="1">
    <citation type="submission" date="2021-08" db="EMBL/GenBank/DDBJ databases">
        <title>Flavobacterium sp. strain CC-SYL302.</title>
        <authorList>
            <person name="Lin S.-Y."/>
            <person name="Lee T.-H."/>
            <person name="Young C.-C."/>
        </authorList>
    </citation>
    <scope>NUCLEOTIDE SEQUENCE</scope>
    <source>
        <strain evidence="1">CC-SYL302</strain>
    </source>
</reference>
<sequence length="54" mass="6334">MIDLEIKKLEKKVIHSFLNLEENTVPALAKKYKLPESRVHKILDKYLNSIKAKN</sequence>
<dbReference type="EMBL" id="CP081495">
    <property type="protein sequence ID" value="UYW01771.1"/>
    <property type="molecule type" value="Genomic_DNA"/>
</dbReference>
<evidence type="ECO:0008006" key="3">
    <source>
        <dbReference type="Google" id="ProtNLM"/>
    </source>
</evidence>
<evidence type="ECO:0000313" key="1">
    <source>
        <dbReference type="EMBL" id="UYW01771.1"/>
    </source>
</evidence>
<dbReference type="RefSeq" id="WP_264434245.1">
    <property type="nucleotide sequence ID" value="NZ_CP081495.1"/>
</dbReference>
<keyword evidence="2" id="KW-1185">Reference proteome</keyword>